<dbReference type="PROSITE" id="PS51199">
    <property type="entry name" value="SF4_HELICASE"/>
    <property type="match status" value="1"/>
</dbReference>
<dbReference type="RefSeq" id="WP_074932211.1">
    <property type="nucleotide sequence ID" value="NZ_FORI01000007.1"/>
</dbReference>
<dbReference type="InterPro" id="IPR002694">
    <property type="entry name" value="Znf_CHC2"/>
</dbReference>
<proteinExistence type="predicted"/>
<dbReference type="GO" id="GO:1990077">
    <property type="term" value="C:primosome complex"/>
    <property type="evidence" value="ECO:0007669"/>
    <property type="project" value="UniProtKB-KW"/>
</dbReference>
<dbReference type="SMART" id="SM00493">
    <property type="entry name" value="TOPRIM"/>
    <property type="match status" value="1"/>
</dbReference>
<dbReference type="SUPFAM" id="SSF57783">
    <property type="entry name" value="Zinc beta-ribbon"/>
    <property type="match status" value="1"/>
</dbReference>
<evidence type="ECO:0000256" key="2">
    <source>
        <dbReference type="ARBA" id="ARBA00022515"/>
    </source>
</evidence>
<keyword evidence="10" id="KW-1185">Reference proteome</keyword>
<evidence type="ECO:0000256" key="6">
    <source>
        <dbReference type="ARBA" id="ARBA00023163"/>
    </source>
</evidence>
<dbReference type="GO" id="GO:0005829">
    <property type="term" value="C:cytosol"/>
    <property type="evidence" value="ECO:0007669"/>
    <property type="project" value="TreeGrafter"/>
</dbReference>
<dbReference type="Pfam" id="PF13155">
    <property type="entry name" value="Toprim_2"/>
    <property type="match status" value="1"/>
</dbReference>
<accession>A0A1I3LK31</accession>
<keyword evidence="4" id="KW-0548">Nucleotidyltransferase</keyword>
<dbReference type="GO" id="GO:0006269">
    <property type="term" value="P:DNA replication, synthesis of primer"/>
    <property type="evidence" value="ECO:0007669"/>
    <property type="project" value="UniProtKB-KW"/>
</dbReference>
<feature type="domain" description="SF4 helicase" evidence="8">
    <location>
        <begin position="352"/>
        <end position="661"/>
    </location>
</feature>
<dbReference type="Gene3D" id="3.90.580.10">
    <property type="entry name" value="Zinc finger, CHC2-type domain"/>
    <property type="match status" value="1"/>
</dbReference>
<reference evidence="10" key="1">
    <citation type="submission" date="2016-10" db="EMBL/GenBank/DDBJ databases">
        <authorList>
            <person name="Varghese N."/>
            <person name="Submissions S."/>
        </authorList>
    </citation>
    <scope>NUCLEOTIDE SEQUENCE [LARGE SCALE GENOMIC DNA]</scope>
    <source>
        <strain evidence="10">XBD1002</strain>
    </source>
</reference>
<keyword evidence="2" id="KW-0639">Primosome</keyword>
<dbReference type="GO" id="GO:0008270">
    <property type="term" value="F:zinc ion binding"/>
    <property type="evidence" value="ECO:0007669"/>
    <property type="project" value="InterPro"/>
</dbReference>
<dbReference type="Pfam" id="PF01807">
    <property type="entry name" value="Zn_ribbon_DnaG"/>
    <property type="match status" value="1"/>
</dbReference>
<keyword evidence="6" id="KW-0804">Transcription</keyword>
<evidence type="ECO:0000256" key="1">
    <source>
        <dbReference type="ARBA" id="ARBA00022478"/>
    </source>
</evidence>
<dbReference type="Proteomes" id="UP000182737">
    <property type="component" value="Unassembled WGS sequence"/>
</dbReference>
<evidence type="ECO:0000313" key="10">
    <source>
        <dbReference type="Proteomes" id="UP000182737"/>
    </source>
</evidence>
<dbReference type="Gene3D" id="3.40.50.300">
    <property type="entry name" value="P-loop containing nucleotide triphosphate hydrolases"/>
    <property type="match status" value="1"/>
</dbReference>
<name>A0A1I3LK31_9SPIR</name>
<keyword evidence="3" id="KW-0808">Transferase</keyword>
<evidence type="ECO:0000256" key="3">
    <source>
        <dbReference type="ARBA" id="ARBA00022679"/>
    </source>
</evidence>
<keyword evidence="9" id="KW-0547">Nucleotide-binding</keyword>
<sequence>MNPEEAKEYAKTNLEAYLNSKGINTSSNFSCLNPAHEDKHPSMSFDSRRNRCHCFSCGVDYDIFDVVAIDTGLSGKELFNHVYGLYNISVDYDNSKSQTSSKSIPQSESKTNVNIQKGTQQELPRESLTEFFAKCHSAVEKTDYWKKRGLSKAIVDAYNLGYWEEKRRFVIPTGEFSYNARATWEADKKERYLKPKGHFELFNLKAIPLAEQPVFVVEGEFDALSIIEAGGIAVALGSSSNLRFIEFLKSNRPKYPLILALDNDEAGRAGEAKLSEELTKIQVEFVDADITLGFKDANEALVGDRETFIQTVLNARNNVLALLEEKRQKEEAAYYQTSAVNGLTEFIADIERRHNKDCVSTGFQNLDDILDGGFYPGLYIIGAISSLGKTTFALQVADNAAKKGQDVLVFSLEMGKQELIAKSISRLSFQKCRSWGSELDYATTTRNLLNGKSLNSKERVDFLNECIKSYADYAGRIFYHIGIGDIGVEKIKAVIARHIRITGRKPLVIIDYLQIIAPFDMRATDKQNTDKAVVELKRASRDYDVPIFAISSFNRENYTSPVNIASFKESGAIEYTSDVLMALQFKGMDYLKKDDDKYEDEKSRTARIIQLRNEQEKNAEIPGKAQQLQLKILKNRNGRKGGVDLDFHPMFNCFEVPKQKIENGGWTLRSKK</sequence>
<dbReference type="GO" id="GO:0003677">
    <property type="term" value="F:DNA binding"/>
    <property type="evidence" value="ECO:0007669"/>
    <property type="project" value="InterPro"/>
</dbReference>
<dbReference type="EMBL" id="FORI01000007">
    <property type="protein sequence ID" value="SFI85101.1"/>
    <property type="molecule type" value="Genomic_DNA"/>
</dbReference>
<keyword evidence="9" id="KW-0347">Helicase</keyword>
<evidence type="ECO:0000256" key="7">
    <source>
        <dbReference type="SAM" id="MobiDB-lite"/>
    </source>
</evidence>
<evidence type="ECO:0000256" key="4">
    <source>
        <dbReference type="ARBA" id="ARBA00022695"/>
    </source>
</evidence>
<feature type="region of interest" description="Disordered" evidence="7">
    <location>
        <begin position="97"/>
        <end position="121"/>
    </location>
</feature>
<dbReference type="Gene3D" id="3.40.1360.10">
    <property type="match status" value="1"/>
</dbReference>
<protein>
    <submittedName>
        <fullName evidence="9">Replicative DNA helicase</fullName>
    </submittedName>
</protein>
<dbReference type="CDD" id="cd01029">
    <property type="entry name" value="TOPRIM_primases"/>
    <property type="match status" value="1"/>
</dbReference>
<dbReference type="SUPFAM" id="SSF52540">
    <property type="entry name" value="P-loop containing nucleoside triphosphate hydrolases"/>
    <property type="match status" value="1"/>
</dbReference>
<evidence type="ECO:0000259" key="8">
    <source>
        <dbReference type="PROSITE" id="PS51199"/>
    </source>
</evidence>
<keyword evidence="5" id="KW-0235">DNA replication</keyword>
<dbReference type="PANTHER" id="PTHR30153:SF2">
    <property type="entry name" value="REPLICATIVE DNA HELICASE"/>
    <property type="match status" value="1"/>
</dbReference>
<evidence type="ECO:0000256" key="5">
    <source>
        <dbReference type="ARBA" id="ARBA00022705"/>
    </source>
</evidence>
<dbReference type="Pfam" id="PF03796">
    <property type="entry name" value="DnaB_C"/>
    <property type="match status" value="1"/>
</dbReference>
<dbReference type="SUPFAM" id="SSF56731">
    <property type="entry name" value="DNA primase core"/>
    <property type="match status" value="1"/>
</dbReference>
<dbReference type="GO" id="GO:0003678">
    <property type="term" value="F:DNA helicase activity"/>
    <property type="evidence" value="ECO:0007669"/>
    <property type="project" value="InterPro"/>
</dbReference>
<dbReference type="PANTHER" id="PTHR30153">
    <property type="entry name" value="REPLICATIVE DNA HELICASE DNAB"/>
    <property type="match status" value="1"/>
</dbReference>
<dbReference type="GO" id="GO:0005524">
    <property type="term" value="F:ATP binding"/>
    <property type="evidence" value="ECO:0007669"/>
    <property type="project" value="InterPro"/>
</dbReference>
<keyword evidence="9" id="KW-0378">Hydrolase</keyword>
<keyword evidence="9" id="KW-0067">ATP-binding</keyword>
<dbReference type="InterPro" id="IPR027417">
    <property type="entry name" value="P-loop_NTPase"/>
</dbReference>
<gene>
    <name evidence="9" type="ORF">SAMN04487775_10735</name>
</gene>
<dbReference type="InterPro" id="IPR007694">
    <property type="entry name" value="DNA_helicase_DnaB-like_C"/>
</dbReference>
<dbReference type="AlphaFoldDB" id="A0A1I3LK31"/>
<dbReference type="InterPro" id="IPR036977">
    <property type="entry name" value="DNA_primase_Znf_CHC2"/>
</dbReference>
<dbReference type="SMART" id="SM00400">
    <property type="entry name" value="ZnF_CHCC"/>
    <property type="match status" value="1"/>
</dbReference>
<dbReference type="GO" id="GO:0003899">
    <property type="term" value="F:DNA-directed RNA polymerase activity"/>
    <property type="evidence" value="ECO:0007669"/>
    <property type="project" value="InterPro"/>
</dbReference>
<evidence type="ECO:0000313" key="9">
    <source>
        <dbReference type="EMBL" id="SFI85101.1"/>
    </source>
</evidence>
<dbReference type="GO" id="GO:0000428">
    <property type="term" value="C:DNA-directed RNA polymerase complex"/>
    <property type="evidence" value="ECO:0007669"/>
    <property type="project" value="UniProtKB-KW"/>
</dbReference>
<keyword evidence="1" id="KW-0240">DNA-directed RNA polymerase</keyword>
<dbReference type="OrthoDB" id="87102at2"/>
<organism evidence="9 10">
    <name type="scientific">Treponema bryantii</name>
    <dbReference type="NCBI Taxonomy" id="163"/>
    <lineage>
        <taxon>Bacteria</taxon>
        <taxon>Pseudomonadati</taxon>
        <taxon>Spirochaetota</taxon>
        <taxon>Spirochaetia</taxon>
        <taxon>Spirochaetales</taxon>
        <taxon>Treponemataceae</taxon>
        <taxon>Treponema</taxon>
    </lineage>
</organism>
<dbReference type="InterPro" id="IPR006171">
    <property type="entry name" value="TOPRIM_dom"/>
</dbReference>
<dbReference type="InterPro" id="IPR034154">
    <property type="entry name" value="TOPRIM_DnaG/twinkle"/>
</dbReference>